<dbReference type="EC" id="2.4.1.-" evidence="4"/>
<accession>A0AAX6HMQ0</accession>
<dbReference type="Proteomes" id="UP001140949">
    <property type="component" value="Unassembled WGS sequence"/>
</dbReference>
<dbReference type="Pfam" id="PF00201">
    <property type="entry name" value="UDPGT"/>
    <property type="match status" value="1"/>
</dbReference>
<keyword evidence="5" id="KW-0732">Signal</keyword>
<gene>
    <name evidence="6" type="ORF">M6B38_304170</name>
</gene>
<dbReference type="InterPro" id="IPR002213">
    <property type="entry name" value="UDP_glucos_trans"/>
</dbReference>
<dbReference type="GO" id="GO:0080044">
    <property type="term" value="F:quercetin 7-O-glucosyltransferase activity"/>
    <property type="evidence" value="ECO:0007669"/>
    <property type="project" value="TreeGrafter"/>
</dbReference>
<dbReference type="GO" id="GO:0080043">
    <property type="term" value="F:quercetin 3-O-glucosyltransferase activity"/>
    <property type="evidence" value="ECO:0007669"/>
    <property type="project" value="TreeGrafter"/>
</dbReference>
<dbReference type="PANTHER" id="PTHR11926">
    <property type="entry name" value="GLUCOSYL/GLUCURONOSYL TRANSFERASES"/>
    <property type="match status" value="1"/>
</dbReference>
<dbReference type="Gene3D" id="3.40.50.2000">
    <property type="entry name" value="Glycogen Phosphorylase B"/>
    <property type="match status" value="2"/>
</dbReference>
<evidence type="ECO:0000256" key="1">
    <source>
        <dbReference type="ARBA" id="ARBA00009995"/>
    </source>
</evidence>
<feature type="signal peptide" evidence="5">
    <location>
        <begin position="1"/>
        <end position="20"/>
    </location>
</feature>
<proteinExistence type="inferred from homology"/>
<dbReference type="EMBL" id="JANAVB010008197">
    <property type="protein sequence ID" value="KAJ6842023.1"/>
    <property type="molecule type" value="Genomic_DNA"/>
</dbReference>
<comment type="similarity">
    <text evidence="1 3">Belongs to the UDP-glycosyltransferase family.</text>
</comment>
<dbReference type="FunFam" id="3.40.50.2000:FF:000056">
    <property type="entry name" value="Glycosyltransferase"/>
    <property type="match status" value="1"/>
</dbReference>
<sequence length="437" mass="47853">MMNLCRLLAGRGLLVSFVVTEEWLQLLGSGSGSSAAASSWPPNLRIRTIPNVVPSERTRGTDFRKFIQAIYTKMEGPTEELIEGLQPPADSILTTSLLAWAAAIADRRNIPVCSLCTESPAVFLAFHHFENPDVQLKPSGKERDDALAYLPRTDTFLFGDAQSSTSSETIIRSYKKALSWFAKSNALLFTSFYELDRHVIDALSSHLLPLPVYPLGPSIPHMTLADEPLDDDTKISLGWLDSQPECSVVYIALGSFAPVSADQMEALADGLKLSGVRFFWVVREGAEPMQELAGTGGMGLAVPWCDQLRVLSHPSVGGFLTHCGWNSVLEGVFAGVPMLAFPLVWDQFPNSRSVVDDWKVGFRLKEEAGRQGGEVVVPKEDVAKMVKKLMDMECSERKRAKDLQGKCKEALGEGGSLWRNLDSFVQGLVSSKKSTGN</sequence>
<keyword evidence="3" id="KW-0328">Glycosyltransferase</keyword>
<keyword evidence="2 3" id="KW-0808">Transferase</keyword>
<dbReference type="InterPro" id="IPR035595">
    <property type="entry name" value="UDP_glycos_trans_CS"/>
</dbReference>
<dbReference type="PROSITE" id="PS00375">
    <property type="entry name" value="UDPGT"/>
    <property type="match status" value="1"/>
</dbReference>
<evidence type="ECO:0000313" key="7">
    <source>
        <dbReference type="Proteomes" id="UP001140949"/>
    </source>
</evidence>
<dbReference type="CDD" id="cd03784">
    <property type="entry name" value="GT1_Gtf-like"/>
    <property type="match status" value="1"/>
</dbReference>
<name>A0AAX6HMQ0_IRIPA</name>
<feature type="chain" id="PRO_5043791777" description="Glycosyltransferase" evidence="5">
    <location>
        <begin position="21"/>
        <end position="437"/>
    </location>
</feature>
<evidence type="ECO:0000256" key="2">
    <source>
        <dbReference type="ARBA" id="ARBA00022679"/>
    </source>
</evidence>
<protein>
    <recommendedName>
        <fullName evidence="4">Glycosyltransferase</fullName>
        <ecNumber evidence="4">2.4.1.-</ecNumber>
    </recommendedName>
</protein>
<reference evidence="6" key="2">
    <citation type="submission" date="2023-04" db="EMBL/GenBank/DDBJ databases">
        <authorList>
            <person name="Bruccoleri R.E."/>
            <person name="Oakeley E.J."/>
            <person name="Faust A.-M."/>
            <person name="Dessus-Babus S."/>
            <person name="Altorfer M."/>
            <person name="Burckhardt D."/>
            <person name="Oertli M."/>
            <person name="Naumann U."/>
            <person name="Petersen F."/>
            <person name="Wong J."/>
        </authorList>
    </citation>
    <scope>NUCLEOTIDE SEQUENCE</scope>
    <source>
        <strain evidence="6">GSM-AAB239-AS_SAM_17_03QT</strain>
        <tissue evidence="6">Leaf</tissue>
    </source>
</reference>
<dbReference type="PANTHER" id="PTHR11926:SF774">
    <property type="entry name" value="UDP-GLYCOSYLTRANSFERASE 85A1-RELATED"/>
    <property type="match status" value="1"/>
</dbReference>
<dbReference type="SUPFAM" id="SSF53756">
    <property type="entry name" value="UDP-Glycosyltransferase/glycogen phosphorylase"/>
    <property type="match status" value="1"/>
</dbReference>
<organism evidence="6 7">
    <name type="scientific">Iris pallida</name>
    <name type="common">Sweet iris</name>
    <dbReference type="NCBI Taxonomy" id="29817"/>
    <lineage>
        <taxon>Eukaryota</taxon>
        <taxon>Viridiplantae</taxon>
        <taxon>Streptophyta</taxon>
        <taxon>Embryophyta</taxon>
        <taxon>Tracheophyta</taxon>
        <taxon>Spermatophyta</taxon>
        <taxon>Magnoliopsida</taxon>
        <taxon>Liliopsida</taxon>
        <taxon>Asparagales</taxon>
        <taxon>Iridaceae</taxon>
        <taxon>Iridoideae</taxon>
        <taxon>Irideae</taxon>
        <taxon>Iris</taxon>
    </lineage>
</organism>
<evidence type="ECO:0000256" key="4">
    <source>
        <dbReference type="RuleBase" id="RU362057"/>
    </source>
</evidence>
<evidence type="ECO:0000256" key="5">
    <source>
        <dbReference type="SAM" id="SignalP"/>
    </source>
</evidence>
<evidence type="ECO:0000313" key="6">
    <source>
        <dbReference type="EMBL" id="KAJ6842023.1"/>
    </source>
</evidence>
<dbReference type="AlphaFoldDB" id="A0AAX6HMQ0"/>
<reference evidence="6" key="1">
    <citation type="journal article" date="2023" name="GigaByte">
        <title>Genome assembly of the bearded iris, Iris pallida Lam.</title>
        <authorList>
            <person name="Bruccoleri R.E."/>
            <person name="Oakeley E.J."/>
            <person name="Faust A.M.E."/>
            <person name="Altorfer M."/>
            <person name="Dessus-Babus S."/>
            <person name="Burckhardt D."/>
            <person name="Oertli M."/>
            <person name="Naumann U."/>
            <person name="Petersen F."/>
            <person name="Wong J."/>
        </authorList>
    </citation>
    <scope>NUCLEOTIDE SEQUENCE</scope>
    <source>
        <strain evidence="6">GSM-AAB239-AS_SAM_17_03QT</strain>
    </source>
</reference>
<keyword evidence="7" id="KW-1185">Reference proteome</keyword>
<evidence type="ECO:0000256" key="3">
    <source>
        <dbReference type="RuleBase" id="RU003718"/>
    </source>
</evidence>
<comment type="caution">
    <text evidence="6">The sequence shown here is derived from an EMBL/GenBank/DDBJ whole genome shotgun (WGS) entry which is preliminary data.</text>
</comment>